<reference evidence="1 2" key="1">
    <citation type="submission" date="2021-06" db="EMBL/GenBank/DDBJ databases">
        <title>Caerostris extrusa draft genome.</title>
        <authorList>
            <person name="Kono N."/>
            <person name="Arakawa K."/>
        </authorList>
    </citation>
    <scope>NUCLEOTIDE SEQUENCE [LARGE SCALE GENOMIC DNA]</scope>
</reference>
<comment type="caution">
    <text evidence="1">The sequence shown here is derived from an EMBL/GenBank/DDBJ whole genome shotgun (WGS) entry which is preliminary data.</text>
</comment>
<proteinExistence type="predicted"/>
<protein>
    <submittedName>
        <fullName evidence="1">Uncharacterized protein</fullName>
    </submittedName>
</protein>
<dbReference type="Proteomes" id="UP001054945">
    <property type="component" value="Unassembled WGS sequence"/>
</dbReference>
<name>A0AAV4W5B3_CAEEX</name>
<keyword evidence="2" id="KW-1185">Reference proteome</keyword>
<dbReference type="EMBL" id="BPLR01015574">
    <property type="protein sequence ID" value="GIY77059.1"/>
    <property type="molecule type" value="Genomic_DNA"/>
</dbReference>
<dbReference type="AlphaFoldDB" id="A0AAV4W5B3"/>
<evidence type="ECO:0000313" key="1">
    <source>
        <dbReference type="EMBL" id="GIY77059.1"/>
    </source>
</evidence>
<sequence>MPLPRFEPETCGTKGQSASQLAVRPCEDLRNSGIDFFVNTLKSQRSLKVIIKGLHVNTSNFDIGEALTFLLLEISSVTQLPNRRYRQDQPALKIALQSQKKMPKFTK</sequence>
<evidence type="ECO:0000313" key="2">
    <source>
        <dbReference type="Proteomes" id="UP001054945"/>
    </source>
</evidence>
<gene>
    <name evidence="1" type="ORF">CEXT_208211</name>
</gene>
<organism evidence="1 2">
    <name type="scientific">Caerostris extrusa</name>
    <name type="common">Bark spider</name>
    <name type="synonym">Caerostris bankana</name>
    <dbReference type="NCBI Taxonomy" id="172846"/>
    <lineage>
        <taxon>Eukaryota</taxon>
        <taxon>Metazoa</taxon>
        <taxon>Ecdysozoa</taxon>
        <taxon>Arthropoda</taxon>
        <taxon>Chelicerata</taxon>
        <taxon>Arachnida</taxon>
        <taxon>Araneae</taxon>
        <taxon>Araneomorphae</taxon>
        <taxon>Entelegynae</taxon>
        <taxon>Araneoidea</taxon>
        <taxon>Araneidae</taxon>
        <taxon>Caerostris</taxon>
    </lineage>
</organism>
<accession>A0AAV4W5B3</accession>